<dbReference type="PANTHER" id="PTHR12526">
    <property type="entry name" value="GLYCOSYLTRANSFERASE"/>
    <property type="match status" value="1"/>
</dbReference>
<dbReference type="SUPFAM" id="SSF53756">
    <property type="entry name" value="UDP-Glycosyltransferase/glycogen phosphorylase"/>
    <property type="match status" value="1"/>
</dbReference>
<comment type="caution">
    <text evidence="2">The sequence shown here is derived from an EMBL/GenBank/DDBJ whole genome shotgun (WGS) entry which is preliminary data.</text>
</comment>
<dbReference type="AlphaFoldDB" id="A0A1F8FSU5"/>
<gene>
    <name evidence="2" type="ORF">A3C88_02565</name>
</gene>
<accession>A0A1F8FSU5</accession>
<dbReference type="EMBL" id="MGJZ01000035">
    <property type="protein sequence ID" value="OGN16244.1"/>
    <property type="molecule type" value="Genomic_DNA"/>
</dbReference>
<reference evidence="2 3" key="1">
    <citation type="journal article" date="2016" name="Nat. Commun.">
        <title>Thousands of microbial genomes shed light on interconnected biogeochemical processes in an aquifer system.</title>
        <authorList>
            <person name="Anantharaman K."/>
            <person name="Brown C.T."/>
            <person name="Hug L.A."/>
            <person name="Sharon I."/>
            <person name="Castelle C.J."/>
            <person name="Probst A.J."/>
            <person name="Thomas B.C."/>
            <person name="Singh A."/>
            <person name="Wilkins M.J."/>
            <person name="Karaoz U."/>
            <person name="Brodie E.L."/>
            <person name="Williams K.H."/>
            <person name="Hubbard S.S."/>
            <person name="Banfield J.F."/>
        </authorList>
    </citation>
    <scope>NUCLEOTIDE SEQUENCE [LARGE SCALE GENOMIC DNA]</scope>
</reference>
<name>A0A1F8FSU5_9BACT</name>
<dbReference type="InterPro" id="IPR001296">
    <property type="entry name" value="Glyco_trans_1"/>
</dbReference>
<organism evidence="2 3">
    <name type="scientific">Candidatus Yanofskybacteria bacterium RIFCSPHIGHO2_02_FULL_50_12</name>
    <dbReference type="NCBI Taxonomy" id="1802685"/>
    <lineage>
        <taxon>Bacteria</taxon>
        <taxon>Candidatus Yanofskyibacteriota</taxon>
    </lineage>
</organism>
<evidence type="ECO:0000313" key="3">
    <source>
        <dbReference type="Proteomes" id="UP000178117"/>
    </source>
</evidence>
<dbReference type="PANTHER" id="PTHR12526:SF630">
    <property type="entry name" value="GLYCOSYLTRANSFERASE"/>
    <property type="match status" value="1"/>
</dbReference>
<sequence length="378" mass="42666">MSKLLMVTGLGSAKDLATGKRGAFYNTLEEFHQYWDRVDIISPKVLAGAGHPAGVKVFDNVFVHTSPWPLIFHPIWFIKKGLALHRVQHFDLMTVQEFPPFYNGIGGWLLSLLGRIPYVLEVMHVPGHPRAANLKEWIYKKLSEAFLDFDAASAKAVRVINQTEMSEFLIRAGLPQKKLLYIPANYIDLDIFKPSDLPKKYDLIFVGRLVENKGINLLLEAIQLSIINYQFPMKCLIVGDGPLKKDCELKIDNWKMSDHITLHGWAKDSREIAALMNRSKILVMPSYNEGGPRVVLEAMACGLPVLATRVGIVPDVIRNEETGYIIDWDAADITAKARLLLEGDAYRRFVPHCLSMAKPFEREAAIKQYANVLQKILS</sequence>
<proteinExistence type="predicted"/>
<dbReference type="Pfam" id="PF00534">
    <property type="entry name" value="Glycos_transf_1"/>
    <property type="match status" value="1"/>
</dbReference>
<feature type="domain" description="Glycosyl transferase family 1" evidence="1">
    <location>
        <begin position="195"/>
        <end position="346"/>
    </location>
</feature>
<dbReference type="Gene3D" id="3.40.50.2000">
    <property type="entry name" value="Glycogen Phosphorylase B"/>
    <property type="match status" value="2"/>
</dbReference>
<dbReference type="STRING" id="1802685.A3C88_02565"/>
<dbReference type="GO" id="GO:0016757">
    <property type="term" value="F:glycosyltransferase activity"/>
    <property type="evidence" value="ECO:0007669"/>
    <property type="project" value="InterPro"/>
</dbReference>
<evidence type="ECO:0000259" key="1">
    <source>
        <dbReference type="Pfam" id="PF00534"/>
    </source>
</evidence>
<evidence type="ECO:0000313" key="2">
    <source>
        <dbReference type="EMBL" id="OGN16244.1"/>
    </source>
</evidence>
<protein>
    <recommendedName>
        <fullName evidence="1">Glycosyl transferase family 1 domain-containing protein</fullName>
    </recommendedName>
</protein>
<dbReference type="Proteomes" id="UP000178117">
    <property type="component" value="Unassembled WGS sequence"/>
</dbReference>